<name>A0A840F7Y3_9SPHN</name>
<dbReference type="Pfam" id="PF04237">
    <property type="entry name" value="YjbR"/>
    <property type="match status" value="1"/>
</dbReference>
<reference evidence="1 2" key="1">
    <citation type="submission" date="2020-08" db="EMBL/GenBank/DDBJ databases">
        <title>Genomic Encyclopedia of Type Strains, Phase IV (KMG-IV): sequencing the most valuable type-strain genomes for metagenomic binning, comparative biology and taxonomic classification.</title>
        <authorList>
            <person name="Goeker M."/>
        </authorList>
    </citation>
    <scope>NUCLEOTIDE SEQUENCE [LARGE SCALE GENOMIC DNA]</scope>
    <source>
        <strain evidence="1 2">YC6723</strain>
    </source>
</reference>
<dbReference type="InterPro" id="IPR058532">
    <property type="entry name" value="YjbR/MT2646/Rv2570-like"/>
</dbReference>
<dbReference type="Proteomes" id="UP000529795">
    <property type="component" value="Unassembled WGS sequence"/>
</dbReference>
<accession>A0A840F7Y3</accession>
<sequence length="119" mass="13069">MTDTLSRLREIALLLPDVEERESHGQPTFFVAGKQFAQFRDDHHGDGRVVVCVKTSGEDEQAMLLDAAPDTYSKPAYLGPSGWVAIDLSGDADWTLVEDRVARSWELAAPRALLEAGGR</sequence>
<dbReference type="Gene3D" id="3.90.1150.30">
    <property type="match status" value="1"/>
</dbReference>
<keyword evidence="2" id="KW-1185">Reference proteome</keyword>
<dbReference type="RefSeq" id="WP_183984262.1">
    <property type="nucleotide sequence ID" value="NZ_JACIEV010000005.1"/>
</dbReference>
<comment type="caution">
    <text evidence="1">The sequence shown here is derived from an EMBL/GenBank/DDBJ whole genome shotgun (WGS) entry which is preliminary data.</text>
</comment>
<dbReference type="SUPFAM" id="SSF142906">
    <property type="entry name" value="YjbR-like"/>
    <property type="match status" value="1"/>
</dbReference>
<dbReference type="AlphaFoldDB" id="A0A840F7Y3"/>
<evidence type="ECO:0000313" key="1">
    <source>
        <dbReference type="EMBL" id="MBB4154070.1"/>
    </source>
</evidence>
<dbReference type="EMBL" id="JACIEV010000005">
    <property type="protein sequence ID" value="MBB4154070.1"/>
    <property type="molecule type" value="Genomic_DNA"/>
</dbReference>
<protein>
    <recommendedName>
        <fullName evidence="3">MmcQ/YjbR family DNA-binding protein</fullName>
    </recommendedName>
</protein>
<gene>
    <name evidence="1" type="ORF">GGQ80_001980</name>
</gene>
<dbReference type="InterPro" id="IPR038056">
    <property type="entry name" value="YjbR-like_sf"/>
</dbReference>
<proteinExistence type="predicted"/>
<organism evidence="1 2">
    <name type="scientific">Sphingomonas jinjuensis</name>
    <dbReference type="NCBI Taxonomy" id="535907"/>
    <lineage>
        <taxon>Bacteria</taxon>
        <taxon>Pseudomonadati</taxon>
        <taxon>Pseudomonadota</taxon>
        <taxon>Alphaproteobacteria</taxon>
        <taxon>Sphingomonadales</taxon>
        <taxon>Sphingomonadaceae</taxon>
        <taxon>Sphingomonas</taxon>
    </lineage>
</organism>
<evidence type="ECO:0000313" key="2">
    <source>
        <dbReference type="Proteomes" id="UP000529795"/>
    </source>
</evidence>
<evidence type="ECO:0008006" key="3">
    <source>
        <dbReference type="Google" id="ProtNLM"/>
    </source>
</evidence>